<evidence type="ECO:0000313" key="3">
    <source>
        <dbReference type="Proteomes" id="UP001381693"/>
    </source>
</evidence>
<reference evidence="2 3" key="1">
    <citation type="submission" date="2023-11" db="EMBL/GenBank/DDBJ databases">
        <title>Halocaridina rubra genome assembly.</title>
        <authorList>
            <person name="Smith C."/>
        </authorList>
    </citation>
    <scope>NUCLEOTIDE SEQUENCE [LARGE SCALE GENOMIC DNA]</scope>
    <source>
        <strain evidence="2">EP-1</strain>
        <tissue evidence="2">Whole</tissue>
    </source>
</reference>
<feature type="region of interest" description="Disordered" evidence="1">
    <location>
        <begin position="1"/>
        <end position="26"/>
    </location>
</feature>
<evidence type="ECO:0000313" key="2">
    <source>
        <dbReference type="EMBL" id="KAK7077490.1"/>
    </source>
</evidence>
<accession>A0AAN8X3X9</accession>
<comment type="caution">
    <text evidence="2">The sequence shown here is derived from an EMBL/GenBank/DDBJ whole genome shotgun (WGS) entry which is preliminary data.</text>
</comment>
<evidence type="ECO:0000256" key="1">
    <source>
        <dbReference type="SAM" id="MobiDB-lite"/>
    </source>
</evidence>
<feature type="region of interest" description="Disordered" evidence="1">
    <location>
        <begin position="39"/>
        <end position="59"/>
    </location>
</feature>
<sequence>MSSSRNTTNFIALTHHKGRPGSTLQGPCNNLQFPCYTRGELPGGEQATRSAQKHPGDYW</sequence>
<name>A0AAN8X3X9_HALRR</name>
<gene>
    <name evidence="2" type="ORF">SK128_019431</name>
</gene>
<feature type="non-terminal residue" evidence="2">
    <location>
        <position position="59"/>
    </location>
</feature>
<dbReference type="AlphaFoldDB" id="A0AAN8X3X9"/>
<organism evidence="2 3">
    <name type="scientific">Halocaridina rubra</name>
    <name type="common">Hawaiian red shrimp</name>
    <dbReference type="NCBI Taxonomy" id="373956"/>
    <lineage>
        <taxon>Eukaryota</taxon>
        <taxon>Metazoa</taxon>
        <taxon>Ecdysozoa</taxon>
        <taxon>Arthropoda</taxon>
        <taxon>Crustacea</taxon>
        <taxon>Multicrustacea</taxon>
        <taxon>Malacostraca</taxon>
        <taxon>Eumalacostraca</taxon>
        <taxon>Eucarida</taxon>
        <taxon>Decapoda</taxon>
        <taxon>Pleocyemata</taxon>
        <taxon>Caridea</taxon>
        <taxon>Atyoidea</taxon>
        <taxon>Atyidae</taxon>
        <taxon>Halocaridina</taxon>
    </lineage>
</organism>
<dbReference type="EMBL" id="JAXCGZ010008696">
    <property type="protein sequence ID" value="KAK7077490.1"/>
    <property type="molecule type" value="Genomic_DNA"/>
</dbReference>
<dbReference type="Proteomes" id="UP001381693">
    <property type="component" value="Unassembled WGS sequence"/>
</dbReference>
<feature type="compositionally biased region" description="Polar residues" evidence="1">
    <location>
        <begin position="1"/>
        <end position="11"/>
    </location>
</feature>
<keyword evidence="3" id="KW-1185">Reference proteome</keyword>
<proteinExistence type="predicted"/>
<protein>
    <submittedName>
        <fullName evidence="2">Uncharacterized protein</fullName>
    </submittedName>
</protein>